<dbReference type="Pfam" id="PF24626">
    <property type="entry name" value="SH3_Tf2-1"/>
    <property type="match status" value="1"/>
</dbReference>
<reference evidence="2" key="2">
    <citation type="submission" date="2022-01" db="EMBL/GenBank/DDBJ databases">
        <authorList>
            <person name="Yamashiro T."/>
            <person name="Shiraishi A."/>
            <person name="Satake H."/>
            <person name="Nakayama K."/>
        </authorList>
    </citation>
    <scope>NUCLEOTIDE SEQUENCE</scope>
</reference>
<proteinExistence type="predicted"/>
<dbReference type="PROSITE" id="PS50994">
    <property type="entry name" value="INTEGRASE"/>
    <property type="match status" value="1"/>
</dbReference>
<dbReference type="Gene3D" id="3.30.420.10">
    <property type="entry name" value="Ribonuclease H-like superfamily/Ribonuclease H"/>
    <property type="match status" value="1"/>
</dbReference>
<feature type="domain" description="Integrase catalytic" evidence="1">
    <location>
        <begin position="1"/>
        <end position="150"/>
    </location>
</feature>
<sequence>MDFIESLPLSNGKSALLVVVDRLSKFAHFLPITHPYTASQVAQLFLDNVYKLHGLPKTIVSDGDKIFMRLFWQSLFKMLQVKLKFSTTYHPQTDGQTEIVNKCLETYLRCMTGEKPRDWTKWISLAEYWYNTNFHTAIGTTPYEVVYGQTPPLHIPYVSKDCPVEVVDRTLVAREQTLKLLHFNLKKAQDRMKSQADKGRSDREFQVNDWVYLKLQPYRQLTVRQGKHNKLSSKYFGPFQVIERIGKLLLWGKFPQCDDEGLLAATPLTLLERKIVKQNNMMVIYGLIQWSNGEIEDATWEKLEDIVSRFPEFVLDP</sequence>
<dbReference type="InterPro" id="IPR001584">
    <property type="entry name" value="Integrase_cat-core"/>
</dbReference>
<dbReference type="PANTHER" id="PTHR37984">
    <property type="entry name" value="PROTEIN CBG26694"/>
    <property type="match status" value="1"/>
</dbReference>
<evidence type="ECO:0000313" key="3">
    <source>
        <dbReference type="Proteomes" id="UP001151760"/>
    </source>
</evidence>
<protein>
    <submittedName>
        <fullName evidence="2">Retrotransposable element Tf2</fullName>
    </submittedName>
</protein>
<comment type="caution">
    <text evidence="2">The sequence shown here is derived from an EMBL/GenBank/DDBJ whole genome shotgun (WGS) entry which is preliminary data.</text>
</comment>
<organism evidence="2 3">
    <name type="scientific">Tanacetum coccineum</name>
    <dbReference type="NCBI Taxonomy" id="301880"/>
    <lineage>
        <taxon>Eukaryota</taxon>
        <taxon>Viridiplantae</taxon>
        <taxon>Streptophyta</taxon>
        <taxon>Embryophyta</taxon>
        <taxon>Tracheophyta</taxon>
        <taxon>Spermatophyta</taxon>
        <taxon>Magnoliopsida</taxon>
        <taxon>eudicotyledons</taxon>
        <taxon>Gunneridae</taxon>
        <taxon>Pentapetalae</taxon>
        <taxon>asterids</taxon>
        <taxon>campanulids</taxon>
        <taxon>Asterales</taxon>
        <taxon>Asteraceae</taxon>
        <taxon>Asteroideae</taxon>
        <taxon>Anthemideae</taxon>
        <taxon>Anthemidinae</taxon>
        <taxon>Tanacetum</taxon>
    </lineage>
</organism>
<dbReference type="InterPro" id="IPR012337">
    <property type="entry name" value="RNaseH-like_sf"/>
</dbReference>
<evidence type="ECO:0000259" key="1">
    <source>
        <dbReference type="PROSITE" id="PS50994"/>
    </source>
</evidence>
<dbReference type="Proteomes" id="UP001151760">
    <property type="component" value="Unassembled WGS sequence"/>
</dbReference>
<keyword evidence="3" id="KW-1185">Reference proteome</keyword>
<name>A0ABQ5HCF6_9ASTR</name>
<reference evidence="2" key="1">
    <citation type="journal article" date="2022" name="Int. J. Mol. Sci.">
        <title>Draft Genome of Tanacetum Coccineum: Genomic Comparison of Closely Related Tanacetum-Family Plants.</title>
        <authorList>
            <person name="Yamashiro T."/>
            <person name="Shiraishi A."/>
            <person name="Nakayama K."/>
            <person name="Satake H."/>
        </authorList>
    </citation>
    <scope>NUCLEOTIDE SEQUENCE</scope>
</reference>
<dbReference type="InterPro" id="IPR050951">
    <property type="entry name" value="Retrovirus_Pol_polyprotein"/>
</dbReference>
<dbReference type="PANTHER" id="PTHR37984:SF5">
    <property type="entry name" value="PROTEIN NYNRIN-LIKE"/>
    <property type="match status" value="1"/>
</dbReference>
<dbReference type="InterPro" id="IPR036397">
    <property type="entry name" value="RNaseH_sf"/>
</dbReference>
<dbReference type="SUPFAM" id="SSF53098">
    <property type="entry name" value="Ribonuclease H-like"/>
    <property type="match status" value="1"/>
</dbReference>
<dbReference type="EMBL" id="BQNB010019463">
    <property type="protein sequence ID" value="GJT85576.1"/>
    <property type="molecule type" value="Genomic_DNA"/>
</dbReference>
<dbReference type="InterPro" id="IPR056924">
    <property type="entry name" value="SH3_Tf2-1"/>
</dbReference>
<evidence type="ECO:0000313" key="2">
    <source>
        <dbReference type="EMBL" id="GJT85576.1"/>
    </source>
</evidence>
<accession>A0ABQ5HCF6</accession>
<gene>
    <name evidence="2" type="ORF">Tco_1067293</name>
</gene>